<comment type="similarity">
    <text evidence="1">Belongs to the sigma-70 factor family. ECF subfamily.</text>
</comment>
<dbReference type="GO" id="GO:0003677">
    <property type="term" value="F:DNA binding"/>
    <property type="evidence" value="ECO:0007669"/>
    <property type="project" value="InterPro"/>
</dbReference>
<evidence type="ECO:0000259" key="5">
    <source>
        <dbReference type="Pfam" id="PF08281"/>
    </source>
</evidence>
<accession>A0A1H0NT90</accession>
<evidence type="ECO:0000313" key="7">
    <source>
        <dbReference type="Proteomes" id="UP000199341"/>
    </source>
</evidence>
<sequence>MDRSEGPPDPAEVLERHALRDWVWSALEDLSPALQLVTMLRYFTDVTSYEDMAALCAVPVGTVRSRLHQARTRLVGALLASADRVHDDAAVRNGLHRRLAEETLAAAHRGRLASALSEWWSPQADVTWPTGKRTGVDCLPTAFDRDLSDGVRHELVNVVAGRKVVIWEAALRNPPDDPFHCPPGVVWVHFLDQGRVGELRLFHPRRR</sequence>
<keyword evidence="7" id="KW-1185">Reference proteome</keyword>
<organism evidence="6 7">
    <name type="scientific">Actinacidiphila guanduensis</name>
    <dbReference type="NCBI Taxonomy" id="310781"/>
    <lineage>
        <taxon>Bacteria</taxon>
        <taxon>Bacillati</taxon>
        <taxon>Actinomycetota</taxon>
        <taxon>Actinomycetes</taxon>
        <taxon>Kitasatosporales</taxon>
        <taxon>Streptomycetaceae</taxon>
        <taxon>Actinacidiphila</taxon>
    </lineage>
</organism>
<dbReference type="Proteomes" id="UP000199341">
    <property type="component" value="Unassembled WGS sequence"/>
</dbReference>
<evidence type="ECO:0000313" key="6">
    <source>
        <dbReference type="EMBL" id="SDO95947.1"/>
    </source>
</evidence>
<feature type="domain" description="RNA polymerase sigma factor 70 region 4 type 2" evidence="5">
    <location>
        <begin position="21"/>
        <end position="74"/>
    </location>
</feature>
<reference evidence="6 7" key="1">
    <citation type="submission" date="2016-10" db="EMBL/GenBank/DDBJ databases">
        <authorList>
            <person name="de Groot N.N."/>
        </authorList>
    </citation>
    <scope>NUCLEOTIDE SEQUENCE [LARGE SCALE GENOMIC DNA]</scope>
    <source>
        <strain evidence="6 7">CGMCC 4.2022</strain>
    </source>
</reference>
<evidence type="ECO:0000256" key="2">
    <source>
        <dbReference type="ARBA" id="ARBA00023015"/>
    </source>
</evidence>
<dbReference type="InterPro" id="IPR013324">
    <property type="entry name" value="RNA_pol_sigma_r3/r4-like"/>
</dbReference>
<dbReference type="GO" id="GO:0006352">
    <property type="term" value="P:DNA-templated transcription initiation"/>
    <property type="evidence" value="ECO:0007669"/>
    <property type="project" value="InterPro"/>
</dbReference>
<dbReference type="CDD" id="cd06171">
    <property type="entry name" value="Sigma70_r4"/>
    <property type="match status" value="1"/>
</dbReference>
<protein>
    <submittedName>
        <fullName evidence="6">RNA polymerase sigma-70 factor, ECF subfamily</fullName>
    </submittedName>
</protein>
<gene>
    <name evidence="6" type="ORF">SAMN05216259_114183</name>
</gene>
<evidence type="ECO:0000256" key="1">
    <source>
        <dbReference type="ARBA" id="ARBA00010641"/>
    </source>
</evidence>
<dbReference type="AlphaFoldDB" id="A0A1H0NT90"/>
<dbReference type="EMBL" id="FNIE01000014">
    <property type="protein sequence ID" value="SDO95947.1"/>
    <property type="molecule type" value="Genomic_DNA"/>
</dbReference>
<dbReference type="InterPro" id="IPR013249">
    <property type="entry name" value="RNA_pol_sigma70_r4_t2"/>
</dbReference>
<keyword evidence="2" id="KW-0805">Transcription regulation</keyword>
<dbReference type="STRING" id="310781.SAMN05216259_114183"/>
<name>A0A1H0NT90_9ACTN</name>
<keyword evidence="4" id="KW-0804">Transcription</keyword>
<evidence type="ECO:0000256" key="4">
    <source>
        <dbReference type="ARBA" id="ARBA00023163"/>
    </source>
</evidence>
<keyword evidence="3" id="KW-0731">Sigma factor</keyword>
<dbReference type="Pfam" id="PF08281">
    <property type="entry name" value="Sigma70_r4_2"/>
    <property type="match status" value="1"/>
</dbReference>
<dbReference type="GO" id="GO:0016987">
    <property type="term" value="F:sigma factor activity"/>
    <property type="evidence" value="ECO:0007669"/>
    <property type="project" value="UniProtKB-KW"/>
</dbReference>
<proteinExistence type="inferred from homology"/>
<dbReference type="Gene3D" id="1.10.10.10">
    <property type="entry name" value="Winged helix-like DNA-binding domain superfamily/Winged helix DNA-binding domain"/>
    <property type="match status" value="1"/>
</dbReference>
<dbReference type="SUPFAM" id="SSF88659">
    <property type="entry name" value="Sigma3 and sigma4 domains of RNA polymerase sigma factors"/>
    <property type="match status" value="1"/>
</dbReference>
<dbReference type="InterPro" id="IPR036388">
    <property type="entry name" value="WH-like_DNA-bd_sf"/>
</dbReference>
<evidence type="ECO:0000256" key="3">
    <source>
        <dbReference type="ARBA" id="ARBA00023082"/>
    </source>
</evidence>